<organism evidence="2 3">
    <name type="scientific">Saccharibacillus kuerlensis</name>
    <dbReference type="NCBI Taxonomy" id="459527"/>
    <lineage>
        <taxon>Bacteria</taxon>
        <taxon>Bacillati</taxon>
        <taxon>Bacillota</taxon>
        <taxon>Bacilli</taxon>
        <taxon>Bacillales</taxon>
        <taxon>Paenibacillaceae</taxon>
        <taxon>Saccharibacillus</taxon>
    </lineage>
</organism>
<feature type="transmembrane region" description="Helical" evidence="1">
    <location>
        <begin position="41"/>
        <end position="60"/>
    </location>
</feature>
<keyword evidence="3" id="KW-1185">Reference proteome</keyword>
<proteinExistence type="predicted"/>
<dbReference type="EMBL" id="BMLN01000015">
    <property type="protein sequence ID" value="GGO08304.1"/>
    <property type="molecule type" value="Genomic_DNA"/>
</dbReference>
<gene>
    <name evidence="2" type="ORF">GCM10010969_37630</name>
</gene>
<sequence length="91" mass="10200">MFIQQLKGLYAMFLREPLWYKVLIVSALAAAIVFSSSTFNVHVQAGAKLAAAVFFGAYATRFRGNRWLFMILIALMILCVLLAGKIWIQGE</sequence>
<protein>
    <submittedName>
        <fullName evidence="2">Uncharacterized protein</fullName>
    </submittedName>
</protein>
<dbReference type="Proteomes" id="UP000606653">
    <property type="component" value="Unassembled WGS sequence"/>
</dbReference>
<name>A0ABQ2LA95_9BACL</name>
<evidence type="ECO:0000313" key="2">
    <source>
        <dbReference type="EMBL" id="GGO08304.1"/>
    </source>
</evidence>
<feature type="transmembrane region" description="Helical" evidence="1">
    <location>
        <begin position="18"/>
        <end position="35"/>
    </location>
</feature>
<evidence type="ECO:0000313" key="3">
    <source>
        <dbReference type="Proteomes" id="UP000606653"/>
    </source>
</evidence>
<comment type="caution">
    <text evidence="2">The sequence shown here is derived from an EMBL/GenBank/DDBJ whole genome shotgun (WGS) entry which is preliminary data.</text>
</comment>
<accession>A0ABQ2LA95</accession>
<dbReference type="RefSeq" id="WP_018978916.1">
    <property type="nucleotide sequence ID" value="NZ_BMLN01000015.1"/>
</dbReference>
<feature type="transmembrane region" description="Helical" evidence="1">
    <location>
        <begin position="67"/>
        <end position="88"/>
    </location>
</feature>
<keyword evidence="1" id="KW-0812">Transmembrane</keyword>
<keyword evidence="1" id="KW-1133">Transmembrane helix</keyword>
<keyword evidence="1" id="KW-0472">Membrane</keyword>
<evidence type="ECO:0000256" key="1">
    <source>
        <dbReference type="SAM" id="Phobius"/>
    </source>
</evidence>
<reference evidence="3" key="1">
    <citation type="journal article" date="2019" name="Int. J. Syst. Evol. Microbiol.">
        <title>The Global Catalogue of Microorganisms (GCM) 10K type strain sequencing project: providing services to taxonomists for standard genome sequencing and annotation.</title>
        <authorList>
            <consortium name="The Broad Institute Genomics Platform"/>
            <consortium name="The Broad Institute Genome Sequencing Center for Infectious Disease"/>
            <person name="Wu L."/>
            <person name="Ma J."/>
        </authorList>
    </citation>
    <scope>NUCLEOTIDE SEQUENCE [LARGE SCALE GENOMIC DNA]</scope>
    <source>
        <strain evidence="3">CGMCC 1.6964</strain>
    </source>
</reference>